<keyword evidence="2" id="KW-0596">Phosphopantetheine</keyword>
<dbReference type="InterPro" id="IPR010071">
    <property type="entry name" value="AA_adenyl_dom"/>
</dbReference>
<dbReference type="InterPro" id="IPR045851">
    <property type="entry name" value="AMP-bd_C_sf"/>
</dbReference>
<feature type="domain" description="Carrier" evidence="4">
    <location>
        <begin position="951"/>
        <end position="1026"/>
    </location>
</feature>
<dbReference type="Proteomes" id="UP000651156">
    <property type="component" value="Unassembled WGS sequence"/>
</dbReference>
<evidence type="ECO:0000313" key="5">
    <source>
        <dbReference type="EMBL" id="MBE9190294.1"/>
    </source>
</evidence>
<dbReference type="RefSeq" id="WP_193931485.1">
    <property type="nucleotide sequence ID" value="NZ_CAWPMZ010000032.1"/>
</dbReference>
<dbReference type="SUPFAM" id="SSF47336">
    <property type="entry name" value="ACP-like"/>
    <property type="match status" value="1"/>
</dbReference>
<dbReference type="Gene3D" id="2.30.38.10">
    <property type="entry name" value="Luciferase, Domain 3"/>
    <property type="match status" value="1"/>
</dbReference>
<reference evidence="5 6" key="1">
    <citation type="submission" date="2020-10" db="EMBL/GenBank/DDBJ databases">
        <authorList>
            <person name="Castelo-Branco R."/>
            <person name="Eusebio N."/>
            <person name="Adriana R."/>
            <person name="Vieira A."/>
            <person name="Brugerolle De Fraissinette N."/>
            <person name="Rezende De Castro R."/>
            <person name="Schneider M.P."/>
            <person name="Vasconcelos V."/>
            <person name="Leao P.N."/>
        </authorList>
    </citation>
    <scope>NUCLEOTIDE SEQUENCE [LARGE SCALE GENOMIC DNA]</scope>
    <source>
        <strain evidence="5 6">LEGE 06123</strain>
    </source>
</reference>
<comment type="cofactor">
    <cofactor evidence="1">
        <name>pantetheine 4'-phosphate</name>
        <dbReference type="ChEBI" id="CHEBI:47942"/>
    </cofactor>
</comment>
<keyword evidence="6" id="KW-1185">Reference proteome</keyword>
<dbReference type="Pfam" id="PF00668">
    <property type="entry name" value="Condensation"/>
    <property type="match status" value="1"/>
</dbReference>
<dbReference type="NCBIfam" id="TIGR01733">
    <property type="entry name" value="AA-adenyl-dom"/>
    <property type="match status" value="1"/>
</dbReference>
<organism evidence="5 6">
    <name type="scientific">Gloeocapsopsis crepidinum LEGE 06123</name>
    <dbReference type="NCBI Taxonomy" id="588587"/>
    <lineage>
        <taxon>Bacteria</taxon>
        <taxon>Bacillati</taxon>
        <taxon>Cyanobacteriota</taxon>
        <taxon>Cyanophyceae</taxon>
        <taxon>Oscillatoriophycideae</taxon>
        <taxon>Chroococcales</taxon>
        <taxon>Chroococcaceae</taxon>
        <taxon>Gloeocapsopsis</taxon>
    </lineage>
</organism>
<dbReference type="SUPFAM" id="SSF56801">
    <property type="entry name" value="Acetyl-CoA synthetase-like"/>
    <property type="match status" value="1"/>
</dbReference>
<name>A0ABR9UPT8_9CHRO</name>
<sequence>MQSQIQGFQLSPQQQRLWILQENNHTYYSQCAILIEGNLDVELLRSTLQKVVDRHEILRTNFHRAWGIKVPLQVINNENISIDIQNLGDNYCKADISQLFQQARLNQLHWEKDSLLHLSLMNFSVNKLLLISLPALCADLTTLHNLVRELACCYTDEEITDEPLQYADIAAWQNELLTEAKTTSWQQPDISSLKNLQLVSEKLCTENSEFEPQCINLPINNNLLEKIKLIADKYQASLSGLLLTCWQILLWRLTGQSNLLLGIGVDGRNYEELKPALGLLAKYLPLVCDISLDIQFHELMSQTEQMTKEILEWQESFIWEVEDDPQFSFFPFCYEFTDLPKTYSAGSISFSICQRYVCTDRFKVKLSFFTEDNTLNAEFHYDTSLFTPEAIQCLAEQFQTLLTSVSQNPEATITRLDVLSMREREQLLFKFNDTQTPLPKYECVHHWFEEQCATTPDRIAVVFGEQQLTYHQLNTCANQLAHYLHSLKIAPDTLIGLYVERSPLMVIGLLGILKAGAAYIPIDPSYPPERQAYIFRDTQTPLVLTQQSLTANILADNLKVVCLDRDWDLIASQPTENPVTSTTALNLAYVIYTSGSTGEPKGTLIPHQGLVNYLSWATQAYAVAEGTGTLVHSSLGFDLTITSLFTPLLVGNQVELLPDQSIESLATTLKERNNLSLVKLTPSHLKLLSQQLSPHQVAERTRTFVIGGENLTLENIAFWQDFAPETILVNEYGPTETVVGCCIYQVPTNLHQSGSIPIGQAIANTQLYVLDEYLQPVPLGVIGELYIGGAGLARGYYNRPELTAEKFVPHPYSNEPGARLYKTGDLVKFRPDGLLEFIGRIDEQVKIRGFRIELGEIESTLLQYPAIKDCVVTVRQEADDQRLVAYIVLKQSSFSIGNLKKFLQQQLPEYMIPSVFITLKELPLTANGKVNRQELPAPDQVRPELDEFYVAPRNSTEEKIAKIWAQILKLERIGIHDNFFDLGGHSLLITQVISRLRDIFDVEIFVQQTFETPTIADLALIVTQKLAEQTDTEILAQAFAELELLEEQNQEV</sequence>
<dbReference type="InterPro" id="IPR020845">
    <property type="entry name" value="AMP-binding_CS"/>
</dbReference>
<dbReference type="CDD" id="cd05930">
    <property type="entry name" value="A_NRPS"/>
    <property type="match status" value="1"/>
</dbReference>
<gene>
    <name evidence="5" type="ORF">IQ230_07955</name>
</gene>
<dbReference type="Gene3D" id="3.40.50.980">
    <property type="match status" value="2"/>
</dbReference>
<dbReference type="InterPro" id="IPR025110">
    <property type="entry name" value="AMP-bd_C"/>
</dbReference>
<keyword evidence="3" id="KW-0597">Phosphoprotein</keyword>
<dbReference type="PANTHER" id="PTHR45527">
    <property type="entry name" value="NONRIBOSOMAL PEPTIDE SYNTHETASE"/>
    <property type="match status" value="1"/>
</dbReference>
<dbReference type="SUPFAM" id="SSF52777">
    <property type="entry name" value="CoA-dependent acyltransferases"/>
    <property type="match status" value="2"/>
</dbReference>
<dbReference type="InterPro" id="IPR020806">
    <property type="entry name" value="PKS_PP-bd"/>
</dbReference>
<evidence type="ECO:0000256" key="2">
    <source>
        <dbReference type="ARBA" id="ARBA00022450"/>
    </source>
</evidence>
<dbReference type="SMART" id="SM00823">
    <property type="entry name" value="PKS_PP"/>
    <property type="match status" value="1"/>
</dbReference>
<dbReference type="Gene3D" id="3.30.559.30">
    <property type="entry name" value="Nonribosomal peptide synthetase, condensation domain"/>
    <property type="match status" value="1"/>
</dbReference>
<dbReference type="PROSITE" id="PS00012">
    <property type="entry name" value="PHOSPHOPANTETHEINE"/>
    <property type="match status" value="1"/>
</dbReference>
<dbReference type="Gene3D" id="1.10.1200.10">
    <property type="entry name" value="ACP-like"/>
    <property type="match status" value="1"/>
</dbReference>
<dbReference type="Pfam" id="PF00550">
    <property type="entry name" value="PP-binding"/>
    <property type="match status" value="1"/>
</dbReference>
<dbReference type="Gene3D" id="3.30.559.10">
    <property type="entry name" value="Chloramphenicol acetyltransferase-like domain"/>
    <property type="match status" value="1"/>
</dbReference>
<dbReference type="InterPro" id="IPR001242">
    <property type="entry name" value="Condensation_dom"/>
</dbReference>
<dbReference type="InterPro" id="IPR006162">
    <property type="entry name" value="Ppantetheine_attach_site"/>
</dbReference>
<dbReference type="Pfam" id="PF13193">
    <property type="entry name" value="AMP-binding_C"/>
    <property type="match status" value="1"/>
</dbReference>
<protein>
    <submittedName>
        <fullName evidence="5">Amino acid adenylation domain-containing protein</fullName>
    </submittedName>
</protein>
<dbReference type="PANTHER" id="PTHR45527:SF1">
    <property type="entry name" value="FATTY ACID SYNTHASE"/>
    <property type="match status" value="1"/>
</dbReference>
<dbReference type="Gene3D" id="3.30.300.30">
    <property type="match status" value="1"/>
</dbReference>
<evidence type="ECO:0000256" key="1">
    <source>
        <dbReference type="ARBA" id="ARBA00001957"/>
    </source>
</evidence>
<dbReference type="EMBL" id="JADEWN010000014">
    <property type="protein sequence ID" value="MBE9190294.1"/>
    <property type="molecule type" value="Genomic_DNA"/>
</dbReference>
<dbReference type="Pfam" id="PF00501">
    <property type="entry name" value="AMP-binding"/>
    <property type="match status" value="1"/>
</dbReference>
<evidence type="ECO:0000313" key="6">
    <source>
        <dbReference type="Proteomes" id="UP000651156"/>
    </source>
</evidence>
<dbReference type="InterPro" id="IPR036736">
    <property type="entry name" value="ACP-like_sf"/>
</dbReference>
<evidence type="ECO:0000256" key="3">
    <source>
        <dbReference type="ARBA" id="ARBA00022553"/>
    </source>
</evidence>
<accession>A0ABR9UPT8</accession>
<dbReference type="InterPro" id="IPR023213">
    <property type="entry name" value="CAT-like_dom_sf"/>
</dbReference>
<comment type="caution">
    <text evidence="5">The sequence shown here is derived from an EMBL/GenBank/DDBJ whole genome shotgun (WGS) entry which is preliminary data.</text>
</comment>
<dbReference type="PROSITE" id="PS50075">
    <property type="entry name" value="CARRIER"/>
    <property type="match status" value="1"/>
</dbReference>
<proteinExistence type="predicted"/>
<dbReference type="InterPro" id="IPR000873">
    <property type="entry name" value="AMP-dep_synth/lig_dom"/>
</dbReference>
<dbReference type="PROSITE" id="PS00455">
    <property type="entry name" value="AMP_BINDING"/>
    <property type="match status" value="1"/>
</dbReference>
<dbReference type="InterPro" id="IPR009081">
    <property type="entry name" value="PP-bd_ACP"/>
</dbReference>
<evidence type="ECO:0000259" key="4">
    <source>
        <dbReference type="PROSITE" id="PS50075"/>
    </source>
</evidence>